<organism evidence="1">
    <name type="scientific">Medicago truncatula</name>
    <name type="common">Barrel medic</name>
    <name type="synonym">Medicago tribuloides</name>
    <dbReference type="NCBI Taxonomy" id="3880"/>
    <lineage>
        <taxon>Eukaryota</taxon>
        <taxon>Viridiplantae</taxon>
        <taxon>Streptophyta</taxon>
        <taxon>Embryophyta</taxon>
        <taxon>Tracheophyta</taxon>
        <taxon>Spermatophyta</taxon>
        <taxon>Magnoliopsida</taxon>
        <taxon>eudicotyledons</taxon>
        <taxon>Gunneridae</taxon>
        <taxon>Pentapetalae</taxon>
        <taxon>rosids</taxon>
        <taxon>fabids</taxon>
        <taxon>Fabales</taxon>
        <taxon>Fabaceae</taxon>
        <taxon>Papilionoideae</taxon>
        <taxon>50 kb inversion clade</taxon>
        <taxon>NPAAA clade</taxon>
        <taxon>Hologalegina</taxon>
        <taxon>IRL clade</taxon>
        <taxon>Trifolieae</taxon>
        <taxon>Medicago</taxon>
    </lineage>
</organism>
<dbReference type="EMBL" id="BT145631">
    <property type="protein sequence ID" value="AFK45425.1"/>
    <property type="molecule type" value="mRNA"/>
</dbReference>
<protein>
    <submittedName>
        <fullName evidence="1">Uncharacterized protein</fullName>
    </submittedName>
</protein>
<evidence type="ECO:0000313" key="1">
    <source>
        <dbReference type="EMBL" id="AFK45425.1"/>
    </source>
</evidence>
<dbReference type="AlphaFoldDB" id="I3SYT3"/>
<name>I3SYT3_MEDTR</name>
<reference evidence="1" key="1">
    <citation type="submission" date="2012-05" db="EMBL/GenBank/DDBJ databases">
        <authorList>
            <person name="Krishnakumar V."/>
            <person name="Cheung F."/>
            <person name="Xiao Y."/>
            <person name="Chan A."/>
            <person name="Moskal W.A."/>
            <person name="Town C.D."/>
        </authorList>
    </citation>
    <scope>NUCLEOTIDE SEQUENCE</scope>
</reference>
<sequence length="126" mass="13949">MSLGIIITPLAWIAHKLVSSKRPTRYAFSSLLQCKHSMALETKVSLEVLSNFTNQPLEWELPDQELSTLLILPNLTKSNSSRAVTMWFLNPTSSGCRLTCSLGCKLLPRCLSTSRLTSSLLGTCHL</sequence>
<accession>I3SYT3</accession>
<proteinExistence type="evidence at transcript level"/>